<dbReference type="EMBL" id="BLAY01000028">
    <property type="protein sequence ID" value="GET37442.1"/>
    <property type="molecule type" value="Genomic_DNA"/>
</dbReference>
<keyword evidence="1" id="KW-0812">Transmembrane</keyword>
<organism evidence="2 3">
    <name type="scientific">Microseira wollei NIES-4236</name>
    <dbReference type="NCBI Taxonomy" id="2530354"/>
    <lineage>
        <taxon>Bacteria</taxon>
        <taxon>Bacillati</taxon>
        <taxon>Cyanobacteriota</taxon>
        <taxon>Cyanophyceae</taxon>
        <taxon>Oscillatoriophycideae</taxon>
        <taxon>Aerosakkonematales</taxon>
        <taxon>Aerosakkonemataceae</taxon>
        <taxon>Microseira</taxon>
    </lineage>
</organism>
<feature type="transmembrane region" description="Helical" evidence="1">
    <location>
        <begin position="20"/>
        <end position="43"/>
    </location>
</feature>
<reference evidence="2" key="1">
    <citation type="submission" date="2019-10" db="EMBL/GenBank/DDBJ databases">
        <title>Draft genome sequece of Microseira wollei NIES-4236.</title>
        <authorList>
            <person name="Yamaguchi H."/>
            <person name="Suzuki S."/>
            <person name="Kawachi M."/>
        </authorList>
    </citation>
    <scope>NUCLEOTIDE SEQUENCE</scope>
    <source>
        <strain evidence="2">NIES-4236</strain>
    </source>
</reference>
<sequence length="184" mass="19735">MTESNNVNPQNHQSKFWNFWTTLPGIITATGTLLGSGGLVALIQIFKPQMPPSNPSPQTRIEVDAKSESGTPYTNSKDKPVQIKFHAQGKWLAIPQHISGDNLPKGYMSPNGAGDFASNTDKLCPGHALGALVVKKDQGNCIASGAEGTINLEPGQTVYFLMNDVKGLYKDNEGVVKVDLSVVK</sequence>
<dbReference type="AlphaFoldDB" id="A0AAV3X3Q5"/>
<dbReference type="RefSeq" id="WP_226578913.1">
    <property type="nucleotide sequence ID" value="NZ_BLAY01000028.1"/>
</dbReference>
<proteinExistence type="predicted"/>
<keyword evidence="3" id="KW-1185">Reference proteome</keyword>
<name>A0AAV3X3Q5_9CYAN</name>
<comment type="caution">
    <text evidence="2">The sequence shown here is derived from an EMBL/GenBank/DDBJ whole genome shotgun (WGS) entry which is preliminary data.</text>
</comment>
<accession>A0AAV3X3Q5</accession>
<keyword evidence="1" id="KW-1133">Transmembrane helix</keyword>
<dbReference type="Proteomes" id="UP001050975">
    <property type="component" value="Unassembled WGS sequence"/>
</dbReference>
<evidence type="ECO:0008006" key="4">
    <source>
        <dbReference type="Google" id="ProtNLM"/>
    </source>
</evidence>
<evidence type="ECO:0000313" key="2">
    <source>
        <dbReference type="EMBL" id="GET37442.1"/>
    </source>
</evidence>
<evidence type="ECO:0000256" key="1">
    <source>
        <dbReference type="SAM" id="Phobius"/>
    </source>
</evidence>
<dbReference type="Gene3D" id="2.60.120.430">
    <property type="entry name" value="Galactose-binding lectin"/>
    <property type="match status" value="1"/>
</dbReference>
<gene>
    <name evidence="2" type="ORF">MiSe_21950</name>
</gene>
<protein>
    <recommendedName>
        <fullName evidence="4">Rieske domain-containing protein</fullName>
    </recommendedName>
</protein>
<evidence type="ECO:0000313" key="3">
    <source>
        <dbReference type="Proteomes" id="UP001050975"/>
    </source>
</evidence>
<keyword evidence="1" id="KW-0472">Membrane</keyword>